<accession>A0A377AKI8</accession>
<evidence type="ECO:0000256" key="1">
    <source>
        <dbReference type="SAM" id="Phobius"/>
    </source>
</evidence>
<gene>
    <name evidence="2" type="ORF">NCTC9075_00079</name>
</gene>
<keyword evidence="1" id="KW-0472">Membrane</keyword>
<dbReference type="EMBL" id="UGEM01000002">
    <property type="protein sequence ID" value="STL19003.1"/>
    <property type="molecule type" value="Genomic_DNA"/>
</dbReference>
<keyword evidence="1" id="KW-0812">Transmembrane</keyword>
<name>A0A377AKI8_ECOLX</name>
<dbReference type="AlphaFoldDB" id="A0A377AKI8"/>
<proteinExistence type="predicted"/>
<evidence type="ECO:0000313" key="3">
    <source>
        <dbReference type="Proteomes" id="UP000254181"/>
    </source>
</evidence>
<evidence type="ECO:0000313" key="2">
    <source>
        <dbReference type="EMBL" id="STL19003.1"/>
    </source>
</evidence>
<reference evidence="2 3" key="1">
    <citation type="submission" date="2018-06" db="EMBL/GenBank/DDBJ databases">
        <authorList>
            <consortium name="Pathogen Informatics"/>
            <person name="Doyle S."/>
        </authorList>
    </citation>
    <scope>NUCLEOTIDE SEQUENCE [LARGE SCALE GENOMIC DNA]</scope>
    <source>
        <strain evidence="2 3">NCTC9075</strain>
    </source>
</reference>
<sequence>MYVLPCETTVYDEVRFNQLHNGTDFDSGDERCRVSGLEDKHGFVQVSASQISGNMRAKMAYVRKNIAELVIKYGPWGVVLLLSLVRLFTVLSMH</sequence>
<feature type="transmembrane region" description="Helical" evidence="1">
    <location>
        <begin position="73"/>
        <end position="93"/>
    </location>
</feature>
<organism evidence="2 3">
    <name type="scientific">Escherichia coli</name>
    <dbReference type="NCBI Taxonomy" id="562"/>
    <lineage>
        <taxon>Bacteria</taxon>
        <taxon>Pseudomonadati</taxon>
        <taxon>Pseudomonadota</taxon>
        <taxon>Gammaproteobacteria</taxon>
        <taxon>Enterobacterales</taxon>
        <taxon>Enterobacteriaceae</taxon>
        <taxon>Escherichia</taxon>
    </lineage>
</organism>
<keyword evidence="1" id="KW-1133">Transmembrane helix</keyword>
<dbReference type="Proteomes" id="UP000254181">
    <property type="component" value="Unassembled WGS sequence"/>
</dbReference>
<protein>
    <submittedName>
        <fullName evidence="2">Uncharacterized protein</fullName>
    </submittedName>
</protein>